<dbReference type="InterPro" id="IPR027417">
    <property type="entry name" value="P-loop_NTPase"/>
</dbReference>
<dbReference type="RefSeq" id="WP_136861701.1">
    <property type="nucleotide sequence ID" value="NZ_SWCJ01000001.1"/>
</dbReference>
<reference evidence="8 9" key="1">
    <citation type="submission" date="2019-04" db="EMBL/GenBank/DDBJ databases">
        <authorList>
            <person name="Hwang J.C."/>
        </authorList>
    </citation>
    <scope>NUCLEOTIDE SEQUENCE [LARGE SCALE GENOMIC DNA]</scope>
    <source>
        <strain evidence="8 9">IMCC35002</strain>
    </source>
</reference>
<dbReference type="InterPro" id="IPR003688">
    <property type="entry name" value="TraG/VirD4"/>
</dbReference>
<keyword evidence="5 7" id="KW-1133">Transmembrane helix</keyword>
<proteinExistence type="inferred from homology"/>
<keyword evidence="4 7" id="KW-0812">Transmembrane</keyword>
<keyword evidence="6 7" id="KW-0472">Membrane</keyword>
<feature type="transmembrane region" description="Helical" evidence="7">
    <location>
        <begin position="40"/>
        <end position="55"/>
    </location>
</feature>
<evidence type="ECO:0000256" key="4">
    <source>
        <dbReference type="ARBA" id="ARBA00022692"/>
    </source>
</evidence>
<evidence type="ECO:0000256" key="3">
    <source>
        <dbReference type="ARBA" id="ARBA00022475"/>
    </source>
</evidence>
<evidence type="ECO:0000313" key="8">
    <source>
        <dbReference type="EMBL" id="TKB58553.1"/>
    </source>
</evidence>
<dbReference type="GO" id="GO:0005886">
    <property type="term" value="C:plasma membrane"/>
    <property type="evidence" value="ECO:0007669"/>
    <property type="project" value="UniProtKB-SubCell"/>
</dbReference>
<feature type="transmembrane region" description="Helical" evidence="7">
    <location>
        <begin position="62"/>
        <end position="79"/>
    </location>
</feature>
<keyword evidence="3" id="KW-1003">Cell membrane</keyword>
<comment type="caution">
    <text evidence="8">The sequence shown here is derived from an EMBL/GenBank/DDBJ whole genome shotgun (WGS) entry which is preliminary data.</text>
</comment>
<evidence type="ECO:0000256" key="1">
    <source>
        <dbReference type="ARBA" id="ARBA00004651"/>
    </source>
</evidence>
<comment type="subcellular location">
    <subcellularLocation>
        <location evidence="1">Cell membrane</location>
        <topology evidence="1">Multi-pass membrane protein</topology>
    </subcellularLocation>
</comment>
<dbReference type="OrthoDB" id="9759295at2"/>
<dbReference type="CDD" id="cd01127">
    <property type="entry name" value="TrwB_TraG_TraD_VirD4"/>
    <property type="match status" value="2"/>
</dbReference>
<dbReference type="Pfam" id="PF02534">
    <property type="entry name" value="T4SS-DNA_transf"/>
    <property type="match status" value="1"/>
</dbReference>
<name>A0A4U1BSE1_9GAMM</name>
<evidence type="ECO:0000256" key="6">
    <source>
        <dbReference type="ARBA" id="ARBA00023136"/>
    </source>
</evidence>
<dbReference type="Proteomes" id="UP000305675">
    <property type="component" value="Unassembled WGS sequence"/>
</dbReference>
<dbReference type="InterPro" id="IPR051539">
    <property type="entry name" value="T4SS-coupling_protein"/>
</dbReference>
<dbReference type="PANTHER" id="PTHR37937:SF1">
    <property type="entry name" value="CONJUGATIVE TRANSFER: DNA TRANSPORT"/>
    <property type="match status" value="1"/>
</dbReference>
<accession>A0A4U1BSE1</accession>
<dbReference type="PANTHER" id="PTHR37937">
    <property type="entry name" value="CONJUGATIVE TRANSFER: DNA TRANSPORT"/>
    <property type="match status" value="1"/>
</dbReference>
<dbReference type="EMBL" id="SWCJ01000001">
    <property type="protein sequence ID" value="TKB58553.1"/>
    <property type="molecule type" value="Genomic_DNA"/>
</dbReference>
<comment type="similarity">
    <text evidence="2">Belongs to the VirD4/TraG family.</text>
</comment>
<dbReference type="AlphaFoldDB" id="A0A4U1BSE1"/>
<sequence length="606" mass="67732">MMVKKRIPLFVGALLLVMPPISYARDIFGLYMSRTEQFWGTLLCVVLGALVGMFFSDRFRKLRKLIFILFCAAVLMISWYALPTFGMGAAFIISAVIVFQLLRRTSVASKDTTFGSAQWATKDYLERHELTVDSGLTLGQFHYLDTKASPQWIADDDDPWSGSVKSVKAQQQSVPLSYQGNRHLLTVAPTRAGKGVSAIIPNLLTYEGSALVIDPKGENALISAARRGEGDEANGIPGLGQEVFVLDPWGITQLPQAYFNPLDWLDPRDPDINENAKMLADAILVEHGGANDPFWHAESQALLTGIILYVATDAMEINRRHLARVRDIITLGKDEFNAVLKAMFANSNRLVSTTAQRTASKDAKLASNVMAHLQSQTHFLDSDRIRQSLSKSSFKFEDFKTKRQTVYLVLPADRIHTFSPWLRLLVQQAITMNVRDITQKPDKPVLFMLDEMAALGKLTMVEQAYGLMAGFGIQLWGIVQDFGQLERLYQDSWETFIGNAGVIQYFGSRDLKTAEYFSKMCGSTTVQKVSLSNSVASAFGYGPSTQTQTDGYSLDVSQRQLAYADELMVLHGDQQLLFVENHHPIKAQKVRWYQQPKLAKWGVSLQ</sequence>
<protein>
    <submittedName>
        <fullName evidence="8">Type IV secretory system conjugative DNA transfer family protein</fullName>
    </submittedName>
</protein>
<keyword evidence="9" id="KW-1185">Reference proteome</keyword>
<organism evidence="8 9">
    <name type="scientific">Ferrimonas aestuarii</name>
    <dbReference type="NCBI Taxonomy" id="2569539"/>
    <lineage>
        <taxon>Bacteria</taxon>
        <taxon>Pseudomonadati</taxon>
        <taxon>Pseudomonadota</taxon>
        <taxon>Gammaproteobacteria</taxon>
        <taxon>Alteromonadales</taxon>
        <taxon>Ferrimonadaceae</taxon>
        <taxon>Ferrimonas</taxon>
    </lineage>
</organism>
<dbReference type="Gene3D" id="3.40.50.300">
    <property type="entry name" value="P-loop containing nucleotide triphosphate hydrolases"/>
    <property type="match status" value="1"/>
</dbReference>
<gene>
    <name evidence="8" type="ORF">FCL42_02055</name>
</gene>
<evidence type="ECO:0000313" key="9">
    <source>
        <dbReference type="Proteomes" id="UP000305675"/>
    </source>
</evidence>
<evidence type="ECO:0000256" key="2">
    <source>
        <dbReference type="ARBA" id="ARBA00008806"/>
    </source>
</evidence>
<evidence type="ECO:0000256" key="5">
    <source>
        <dbReference type="ARBA" id="ARBA00022989"/>
    </source>
</evidence>
<evidence type="ECO:0000256" key="7">
    <source>
        <dbReference type="SAM" id="Phobius"/>
    </source>
</evidence>
<dbReference type="SUPFAM" id="SSF52540">
    <property type="entry name" value="P-loop containing nucleoside triphosphate hydrolases"/>
    <property type="match status" value="1"/>
</dbReference>